<protein>
    <submittedName>
        <fullName evidence="2">Uncharacterized protein</fullName>
    </submittedName>
</protein>
<proteinExistence type="predicted"/>
<evidence type="ECO:0000313" key="3">
    <source>
        <dbReference type="Proteomes" id="UP001060260"/>
    </source>
</evidence>
<dbReference type="RefSeq" id="WP_182317100.1">
    <property type="nucleotide sequence ID" value="NZ_CABMOQ010000005.1"/>
</dbReference>
<feature type="region of interest" description="Disordered" evidence="1">
    <location>
        <begin position="51"/>
        <end position="71"/>
    </location>
</feature>
<accession>A0AA95BUR1</accession>
<dbReference type="EMBL" id="CP103166">
    <property type="protein sequence ID" value="UVQ96538.1"/>
    <property type="molecule type" value="Genomic_DNA"/>
</dbReference>
<evidence type="ECO:0000313" key="2">
    <source>
        <dbReference type="EMBL" id="UVQ96538.1"/>
    </source>
</evidence>
<dbReference type="Proteomes" id="UP001060260">
    <property type="component" value="Chromosome"/>
</dbReference>
<evidence type="ECO:0000256" key="1">
    <source>
        <dbReference type="SAM" id="MobiDB-lite"/>
    </source>
</evidence>
<dbReference type="GeneID" id="75113653"/>
<name>A0AA95BUR1_9BACE</name>
<feature type="compositionally biased region" description="Basic and acidic residues" evidence="1">
    <location>
        <begin position="59"/>
        <end position="71"/>
    </location>
</feature>
<organism evidence="2 3">
    <name type="scientific">Bacteroides caccae</name>
    <dbReference type="NCBI Taxonomy" id="47678"/>
    <lineage>
        <taxon>Bacteria</taxon>
        <taxon>Pseudomonadati</taxon>
        <taxon>Bacteroidota</taxon>
        <taxon>Bacteroidia</taxon>
        <taxon>Bacteroidales</taxon>
        <taxon>Bacteroidaceae</taxon>
        <taxon>Bacteroides</taxon>
    </lineage>
</organism>
<gene>
    <name evidence="2" type="ORF">NXW23_19970</name>
</gene>
<sequence>MELMYKSEVMVMDSIERNPQIRIISTGRRCRIYVAAKGSYLNRISGDRKEVAPTRTFHHRSESKKAITEKR</sequence>
<reference evidence="2" key="1">
    <citation type="submission" date="2022-08" db="EMBL/GenBank/DDBJ databases">
        <title>Genome Sequencing of Bacteroides fragilis Group Isolates with Nanopore Technology.</title>
        <authorList>
            <person name="Tisza M.J."/>
            <person name="Smith D."/>
            <person name="Dekker J.P."/>
        </authorList>
    </citation>
    <scope>NUCLEOTIDE SEQUENCE</scope>
    <source>
        <strain evidence="2">BFG-474</strain>
    </source>
</reference>
<dbReference type="AlphaFoldDB" id="A0AA95BUR1"/>